<comment type="caution">
    <text evidence="4">The sequence shown here is derived from an EMBL/GenBank/DDBJ whole genome shotgun (WGS) entry which is preliminary data.</text>
</comment>
<name>A0A840AMM0_9HYPH</name>
<evidence type="ECO:0000256" key="2">
    <source>
        <dbReference type="ARBA" id="ARBA00011985"/>
    </source>
</evidence>
<accession>A0A840AMM0</accession>
<dbReference type="SUPFAM" id="SSF102405">
    <property type="entry name" value="MCP/YpsA-like"/>
    <property type="match status" value="1"/>
</dbReference>
<proteinExistence type="predicted"/>
<organism evidence="4 5">
    <name type="scientific">Kaistia hirudinis</name>
    <dbReference type="NCBI Taxonomy" id="1293440"/>
    <lineage>
        <taxon>Bacteria</taxon>
        <taxon>Pseudomonadati</taxon>
        <taxon>Pseudomonadota</taxon>
        <taxon>Alphaproteobacteria</taxon>
        <taxon>Hyphomicrobiales</taxon>
        <taxon>Kaistiaceae</taxon>
        <taxon>Kaistia</taxon>
    </lineage>
</organism>
<evidence type="ECO:0000256" key="1">
    <source>
        <dbReference type="ARBA" id="ARBA00000274"/>
    </source>
</evidence>
<dbReference type="Proteomes" id="UP000553963">
    <property type="component" value="Unassembled WGS sequence"/>
</dbReference>
<sequence length="167" mass="17593">MNLHLIGSDADRRETRLDGIEIRAVAALMAETFQRLIVADSGVGLVADFAKAFASFGEVAAVAPGESEWARRGSRFAGADAVLCYPGGLGTLASLFGLLSGAAPDGPPVTPSIYLYNWEKFYAPLLLQIETALVTGLIRPEAIAALRVFESVEELAQQLCGPDADGP</sequence>
<reference evidence="4 5" key="1">
    <citation type="submission" date="2020-08" db="EMBL/GenBank/DDBJ databases">
        <title>Genomic Encyclopedia of Type Strains, Phase IV (KMG-IV): sequencing the most valuable type-strain genomes for metagenomic binning, comparative biology and taxonomic classification.</title>
        <authorList>
            <person name="Goeker M."/>
        </authorList>
    </citation>
    <scope>NUCLEOTIDE SEQUENCE [LARGE SCALE GENOMIC DNA]</scope>
    <source>
        <strain evidence="4 5">DSM 25966</strain>
    </source>
</reference>
<dbReference type="RefSeq" id="WP_183397964.1">
    <property type="nucleotide sequence ID" value="NZ_JACIDS010000002.1"/>
</dbReference>
<comment type="catalytic activity">
    <reaction evidence="1">
        <text>AMP + H2O = D-ribose 5-phosphate + adenine</text>
        <dbReference type="Rhea" id="RHEA:20129"/>
        <dbReference type="ChEBI" id="CHEBI:15377"/>
        <dbReference type="ChEBI" id="CHEBI:16708"/>
        <dbReference type="ChEBI" id="CHEBI:78346"/>
        <dbReference type="ChEBI" id="CHEBI:456215"/>
        <dbReference type="EC" id="3.2.2.4"/>
    </reaction>
</comment>
<dbReference type="GO" id="GO:0008714">
    <property type="term" value="F:AMP nucleosidase activity"/>
    <property type="evidence" value="ECO:0007669"/>
    <property type="project" value="UniProtKB-EC"/>
</dbReference>
<dbReference type="EC" id="3.2.2.4" evidence="2"/>
<keyword evidence="5" id="KW-1185">Reference proteome</keyword>
<dbReference type="AlphaFoldDB" id="A0A840AMM0"/>
<evidence type="ECO:0000256" key="3">
    <source>
        <dbReference type="ARBA" id="ARBA00031983"/>
    </source>
</evidence>
<evidence type="ECO:0000313" key="5">
    <source>
        <dbReference type="Proteomes" id="UP000553963"/>
    </source>
</evidence>
<dbReference type="EMBL" id="JACIDS010000002">
    <property type="protein sequence ID" value="MBB3930287.1"/>
    <property type="molecule type" value="Genomic_DNA"/>
</dbReference>
<evidence type="ECO:0000313" key="4">
    <source>
        <dbReference type="EMBL" id="MBB3930287.1"/>
    </source>
</evidence>
<dbReference type="InterPro" id="IPR031100">
    <property type="entry name" value="LOG_fam"/>
</dbReference>
<protein>
    <recommendedName>
        <fullName evidence="3">AMP nucleosidase</fullName>
        <ecNumber evidence="2">3.2.2.4</ecNumber>
    </recommendedName>
    <alternativeName>
        <fullName evidence="3">AMP nucleosidase</fullName>
    </alternativeName>
</protein>
<gene>
    <name evidence="4" type="ORF">GGR25_001326</name>
</gene>
<dbReference type="Gene3D" id="3.40.50.450">
    <property type="match status" value="1"/>
</dbReference>
<dbReference type="Pfam" id="PF03641">
    <property type="entry name" value="Lysine_decarbox"/>
    <property type="match status" value="1"/>
</dbReference>